<evidence type="ECO:0000313" key="7">
    <source>
        <dbReference type="EMBL" id="MFD0752266.1"/>
    </source>
</evidence>
<dbReference type="Gene3D" id="1.10.357.140">
    <property type="entry name" value="UbiA prenyltransferase"/>
    <property type="match status" value="1"/>
</dbReference>
<evidence type="ECO:0000313" key="8">
    <source>
        <dbReference type="Proteomes" id="UP001596958"/>
    </source>
</evidence>
<keyword evidence="5 6" id="KW-0472">Membrane</keyword>
<dbReference type="InterPro" id="IPR044878">
    <property type="entry name" value="UbiA_sf"/>
</dbReference>
<feature type="transmembrane region" description="Helical" evidence="6">
    <location>
        <begin position="21"/>
        <end position="41"/>
    </location>
</feature>
<dbReference type="InterPro" id="IPR000537">
    <property type="entry name" value="UbiA_prenyltransferase"/>
</dbReference>
<dbReference type="InterPro" id="IPR050475">
    <property type="entry name" value="Prenyltransferase_related"/>
</dbReference>
<dbReference type="EMBL" id="JBHTHU010000022">
    <property type="protein sequence ID" value="MFD0752266.1"/>
    <property type="molecule type" value="Genomic_DNA"/>
</dbReference>
<keyword evidence="4 6" id="KW-1133">Transmembrane helix</keyword>
<keyword evidence="8" id="KW-1185">Reference proteome</keyword>
<dbReference type="NCBIfam" id="NF035940">
    <property type="entry name" value="prenyl_rel_EboC"/>
    <property type="match status" value="1"/>
</dbReference>
<dbReference type="Proteomes" id="UP001596958">
    <property type="component" value="Unassembled WGS sequence"/>
</dbReference>
<dbReference type="PANTHER" id="PTHR42723:SF1">
    <property type="entry name" value="CHLOROPHYLL SYNTHASE, CHLOROPLASTIC"/>
    <property type="match status" value="1"/>
</dbReference>
<comment type="caution">
    <text evidence="7">The sequence shown here is derived from an EMBL/GenBank/DDBJ whole genome shotgun (WGS) entry which is preliminary data.</text>
</comment>
<proteinExistence type="predicted"/>
<comment type="subcellular location">
    <subcellularLocation>
        <location evidence="1">Membrane</location>
        <topology evidence="1">Multi-pass membrane protein</topology>
    </subcellularLocation>
</comment>
<keyword evidence="3 6" id="KW-0812">Transmembrane</keyword>
<feature type="transmembrane region" description="Helical" evidence="6">
    <location>
        <begin position="111"/>
        <end position="129"/>
    </location>
</feature>
<evidence type="ECO:0000256" key="4">
    <source>
        <dbReference type="ARBA" id="ARBA00022989"/>
    </source>
</evidence>
<feature type="transmembrane region" description="Helical" evidence="6">
    <location>
        <begin position="281"/>
        <end position="299"/>
    </location>
</feature>
<feature type="transmembrane region" description="Helical" evidence="6">
    <location>
        <begin position="224"/>
        <end position="244"/>
    </location>
</feature>
<evidence type="ECO:0000256" key="5">
    <source>
        <dbReference type="ARBA" id="ARBA00023136"/>
    </source>
</evidence>
<name>A0ABW2Z668_9SPHI</name>
<evidence type="ECO:0000256" key="1">
    <source>
        <dbReference type="ARBA" id="ARBA00004141"/>
    </source>
</evidence>
<feature type="transmembrane region" description="Helical" evidence="6">
    <location>
        <begin position="47"/>
        <end position="65"/>
    </location>
</feature>
<organism evidence="7 8">
    <name type="scientific">Mucilaginibacter calamicampi</name>
    <dbReference type="NCBI Taxonomy" id="1302352"/>
    <lineage>
        <taxon>Bacteria</taxon>
        <taxon>Pseudomonadati</taxon>
        <taxon>Bacteroidota</taxon>
        <taxon>Sphingobacteriia</taxon>
        <taxon>Sphingobacteriales</taxon>
        <taxon>Sphingobacteriaceae</taxon>
        <taxon>Mucilaginibacter</taxon>
    </lineage>
</organism>
<evidence type="ECO:0000256" key="2">
    <source>
        <dbReference type="ARBA" id="ARBA00022475"/>
    </source>
</evidence>
<protein>
    <submittedName>
        <fullName evidence="7">UbiA-like protein EboC</fullName>
    </submittedName>
</protein>
<dbReference type="Pfam" id="PF01040">
    <property type="entry name" value="UbiA"/>
    <property type="match status" value="1"/>
</dbReference>
<keyword evidence="2" id="KW-1003">Cell membrane</keyword>
<gene>
    <name evidence="7" type="primary">eboC</name>
    <name evidence="7" type="ORF">ACFQZS_19080</name>
</gene>
<reference evidence="8" key="1">
    <citation type="journal article" date="2019" name="Int. J. Syst. Evol. Microbiol.">
        <title>The Global Catalogue of Microorganisms (GCM) 10K type strain sequencing project: providing services to taxonomists for standard genome sequencing and annotation.</title>
        <authorList>
            <consortium name="The Broad Institute Genomics Platform"/>
            <consortium name="The Broad Institute Genome Sequencing Center for Infectious Disease"/>
            <person name="Wu L."/>
            <person name="Ma J."/>
        </authorList>
    </citation>
    <scope>NUCLEOTIDE SEQUENCE [LARGE SCALE GENOMIC DNA]</scope>
    <source>
        <strain evidence="8">CCUG 63418</strain>
    </source>
</reference>
<evidence type="ECO:0000256" key="3">
    <source>
        <dbReference type="ARBA" id="ARBA00022692"/>
    </source>
</evidence>
<feature type="transmembrane region" description="Helical" evidence="6">
    <location>
        <begin position="195"/>
        <end position="212"/>
    </location>
</feature>
<dbReference type="CDD" id="cd13964">
    <property type="entry name" value="PT_UbiA_1"/>
    <property type="match status" value="1"/>
</dbReference>
<evidence type="ECO:0000256" key="6">
    <source>
        <dbReference type="SAM" id="Phobius"/>
    </source>
</evidence>
<sequence>MASKAITYLRLMRPANIVTSVADVLAGIAIAGYFTGLPIVTNSFYPIVLLCLSTMGLYGGGIVFNDVFDAELDKVERPERAIPSGLVSKGEATALGSFLLLWGIGFGYAHSPQSGLIAVFIAFFALLYNRVSKHNRFFGPLNMGFCRGLNLLLGISIVTSALVQWYYVAVVPLLYIFSITMISRGEVHGGDKKNLYTGASLYLIVIFAIHFFSAHQGVQPKNMLYTLMFLIPFAWMIFKPLSVAIQDPAGKNIGKAVKAGVISLILMDAAWAAAFGAIYPAILIACLLPVSISFSKWFAVT</sequence>
<dbReference type="PANTHER" id="PTHR42723">
    <property type="entry name" value="CHLOROPHYLL SYNTHASE"/>
    <property type="match status" value="1"/>
</dbReference>
<accession>A0ABW2Z668</accession>
<dbReference type="RefSeq" id="WP_377102632.1">
    <property type="nucleotide sequence ID" value="NZ_JBHTHU010000022.1"/>
</dbReference>